<evidence type="ECO:0000256" key="3">
    <source>
        <dbReference type="ARBA" id="ARBA00022723"/>
    </source>
</evidence>
<accession>A0A3B0UCD2</accession>
<dbReference type="Gene3D" id="1.20.120.520">
    <property type="entry name" value="nmb1532 protein domain like"/>
    <property type="match status" value="1"/>
</dbReference>
<dbReference type="InterPro" id="IPR012312">
    <property type="entry name" value="Hemerythrin-like"/>
</dbReference>
<gene>
    <name evidence="6" type="ORF">MNBD_BACTEROID07-993</name>
</gene>
<organism evidence="6">
    <name type="scientific">hydrothermal vent metagenome</name>
    <dbReference type="NCBI Taxonomy" id="652676"/>
    <lineage>
        <taxon>unclassified sequences</taxon>
        <taxon>metagenomes</taxon>
        <taxon>ecological metagenomes</taxon>
    </lineage>
</organism>
<keyword evidence="3" id="KW-0479">Metal-binding</keyword>
<dbReference type="AlphaFoldDB" id="A0A3B0UCD2"/>
<dbReference type="GO" id="GO:0005737">
    <property type="term" value="C:cytoplasm"/>
    <property type="evidence" value="ECO:0007669"/>
    <property type="project" value="UniProtKB-SubCell"/>
</dbReference>
<name>A0A3B0UCD2_9ZZZZ</name>
<dbReference type="PANTHER" id="PTHR36438:SF1">
    <property type="entry name" value="IRON-SULFUR CLUSTER REPAIR PROTEIN YTFE"/>
    <property type="match status" value="1"/>
</dbReference>
<protein>
    <recommendedName>
        <fullName evidence="5">Hemerythrin-like domain-containing protein</fullName>
    </recommendedName>
</protein>
<evidence type="ECO:0000256" key="2">
    <source>
        <dbReference type="ARBA" id="ARBA00022490"/>
    </source>
</evidence>
<evidence type="ECO:0000256" key="1">
    <source>
        <dbReference type="ARBA" id="ARBA00004496"/>
    </source>
</evidence>
<sequence>MLIQENMKLADVILHDHTLVPIINRFGIHLGFGDDSIAEICRHQHLNIDFFVTILNAFHDTHYFPKEQLQNFPSALIIDYLRKAHHYFLEEKVPEISILIDKMAEEYPLDKTTSNLISNFFKDYTEELKKHIQREEDTIYPYVLQLEEAVSKSRIDKELFKKISNYPISNYEAEHENIEEKLFDLKNILIKYLPEPKNDKPGYRLLRELFTLEKELNEHARIEDLIMVPKVKTLEEIIQKTGN</sequence>
<proteinExistence type="predicted"/>
<keyword evidence="4" id="KW-0408">Iron</keyword>
<evidence type="ECO:0000313" key="6">
    <source>
        <dbReference type="EMBL" id="VAW28148.1"/>
    </source>
</evidence>
<comment type="subcellular location">
    <subcellularLocation>
        <location evidence="1">Cytoplasm</location>
    </subcellularLocation>
</comment>
<dbReference type="Pfam" id="PF01814">
    <property type="entry name" value="Hemerythrin"/>
    <property type="match status" value="1"/>
</dbReference>
<feature type="domain" description="Hemerythrin-like" evidence="5">
    <location>
        <begin position="77"/>
        <end position="231"/>
    </location>
</feature>
<dbReference type="GO" id="GO:0046872">
    <property type="term" value="F:metal ion binding"/>
    <property type="evidence" value="ECO:0007669"/>
    <property type="project" value="UniProtKB-KW"/>
</dbReference>
<dbReference type="InterPro" id="IPR019903">
    <property type="entry name" value="RIC_family"/>
</dbReference>
<evidence type="ECO:0000256" key="4">
    <source>
        <dbReference type="ARBA" id="ARBA00023004"/>
    </source>
</evidence>
<dbReference type="EMBL" id="UOET01000199">
    <property type="protein sequence ID" value="VAW28148.1"/>
    <property type="molecule type" value="Genomic_DNA"/>
</dbReference>
<dbReference type="PANTHER" id="PTHR36438">
    <property type="entry name" value="IRON-SULFUR CLUSTER REPAIR PROTEIN YTFE"/>
    <property type="match status" value="1"/>
</dbReference>
<keyword evidence="2" id="KW-0963">Cytoplasm</keyword>
<reference evidence="6" key="1">
    <citation type="submission" date="2018-06" db="EMBL/GenBank/DDBJ databases">
        <authorList>
            <person name="Zhirakovskaya E."/>
        </authorList>
    </citation>
    <scope>NUCLEOTIDE SEQUENCE</scope>
</reference>
<evidence type="ECO:0000259" key="5">
    <source>
        <dbReference type="Pfam" id="PF01814"/>
    </source>
</evidence>